<dbReference type="GO" id="GO:0016746">
    <property type="term" value="F:acyltransferase activity"/>
    <property type="evidence" value="ECO:0007669"/>
    <property type="project" value="UniProtKB-KW"/>
</dbReference>
<dbReference type="EMBL" id="MCIB01000015">
    <property type="protein sequence ID" value="RKD31811.1"/>
    <property type="molecule type" value="Genomic_DNA"/>
</dbReference>
<dbReference type="PIRSF" id="PIRSF000428">
    <property type="entry name" value="P_Ac_trans"/>
    <property type="match status" value="1"/>
</dbReference>
<dbReference type="OrthoDB" id="9774179at2"/>
<dbReference type="Pfam" id="PF01515">
    <property type="entry name" value="PTA_PTB"/>
    <property type="match status" value="1"/>
</dbReference>
<keyword evidence="3" id="KW-0012">Acyltransferase</keyword>
<keyword evidence="2 5" id="KW-0808">Transferase</keyword>
<dbReference type="SUPFAM" id="SSF53659">
    <property type="entry name" value="Isocitrate/Isopropylmalate dehydrogenase-like"/>
    <property type="match status" value="1"/>
</dbReference>
<reference evidence="5 6" key="1">
    <citation type="submission" date="2016-08" db="EMBL/GenBank/DDBJ databases">
        <title>Novel Firmicutes and Novel Genomes.</title>
        <authorList>
            <person name="Poppleton D.I."/>
            <person name="Gribaldo S."/>
        </authorList>
    </citation>
    <scope>NUCLEOTIDE SEQUENCE [LARGE SCALE GENOMIC DNA]</scope>
    <source>
        <strain evidence="5 6">CTT3</strain>
    </source>
</reference>
<dbReference type="NCBIfam" id="NF006045">
    <property type="entry name" value="PRK08190.1"/>
    <property type="match status" value="1"/>
</dbReference>
<gene>
    <name evidence="5" type="ORF">BET03_12080</name>
</gene>
<comment type="similarity">
    <text evidence="1">Belongs to the phosphate acetyltransferase and butyryltransferase family.</text>
</comment>
<evidence type="ECO:0000256" key="3">
    <source>
        <dbReference type="ARBA" id="ARBA00023315"/>
    </source>
</evidence>
<organism evidence="5 6">
    <name type="scientific">Thermohalobacter berrensis</name>
    <dbReference type="NCBI Taxonomy" id="99594"/>
    <lineage>
        <taxon>Bacteria</taxon>
        <taxon>Bacillati</taxon>
        <taxon>Bacillota</taxon>
        <taxon>Tissierellia</taxon>
        <taxon>Tissierellales</taxon>
        <taxon>Thermohalobacteraceae</taxon>
        <taxon>Thermohalobacter</taxon>
    </lineage>
</organism>
<evidence type="ECO:0000256" key="1">
    <source>
        <dbReference type="ARBA" id="ARBA00005656"/>
    </source>
</evidence>
<dbReference type="InterPro" id="IPR002505">
    <property type="entry name" value="PTA_PTB"/>
</dbReference>
<keyword evidence="6" id="KW-1185">Reference proteome</keyword>
<dbReference type="InterPro" id="IPR050500">
    <property type="entry name" value="Phos_Acetyltrans/Butyryltrans"/>
</dbReference>
<proteinExistence type="inferred from homology"/>
<dbReference type="PANTHER" id="PTHR43356">
    <property type="entry name" value="PHOSPHATE ACETYLTRANSFERASE"/>
    <property type="match status" value="1"/>
</dbReference>
<dbReference type="AlphaFoldDB" id="A0A419T2X8"/>
<evidence type="ECO:0000256" key="2">
    <source>
        <dbReference type="ARBA" id="ARBA00022679"/>
    </source>
</evidence>
<dbReference type="Gene3D" id="3.40.718.10">
    <property type="entry name" value="Isopropylmalate Dehydrogenase"/>
    <property type="match status" value="1"/>
</dbReference>
<dbReference type="PANTHER" id="PTHR43356:SF2">
    <property type="entry name" value="PHOSPHATE ACETYLTRANSFERASE"/>
    <property type="match status" value="1"/>
</dbReference>
<evidence type="ECO:0000313" key="5">
    <source>
        <dbReference type="EMBL" id="RKD31811.1"/>
    </source>
</evidence>
<sequence length="300" mass="32329">MIKTLNDLIEKAKNQKTRKLAVAACQDYEVLKSVIEAAKEGIVEPVLIGDKEKTLEIAKENGIDIEKYELVDEPELKEAAERAVKYVSSGKADFLMKGIIDTSILLKEVLNKEYGLRTDSLLSHVMVYEVPTYHKLIFLTDGGMNIEPSLEDKVKITKNAVKVAKALGNKNVKVAVLAAKEKVNPKMIATVHAVELEKMNKDGEFGEEVIVDGPLALDLAISKEAAKIKGYESEVAGDADILLVPNIEMGNGVGKSLTYFAKASSAGIIMGAKAPVILVSRADTHQAKLNSIALGSVVAG</sequence>
<accession>A0A419T2X8</accession>
<dbReference type="Proteomes" id="UP000284177">
    <property type="component" value="Unassembled WGS sequence"/>
</dbReference>
<dbReference type="RefSeq" id="WP_120169171.1">
    <property type="nucleotide sequence ID" value="NZ_MCIB01000015.1"/>
</dbReference>
<comment type="caution">
    <text evidence="5">The sequence shown here is derived from an EMBL/GenBank/DDBJ whole genome shotgun (WGS) entry which is preliminary data.</text>
</comment>
<dbReference type="InterPro" id="IPR012147">
    <property type="entry name" value="P_Ac_Bu_trans"/>
</dbReference>
<feature type="domain" description="Phosphate acetyl/butaryl transferase" evidence="4">
    <location>
        <begin position="77"/>
        <end position="294"/>
    </location>
</feature>
<evidence type="ECO:0000313" key="6">
    <source>
        <dbReference type="Proteomes" id="UP000284177"/>
    </source>
</evidence>
<evidence type="ECO:0000259" key="4">
    <source>
        <dbReference type="Pfam" id="PF01515"/>
    </source>
</evidence>
<protein>
    <submittedName>
        <fullName evidence="5">Phosphate butyryltransferase</fullName>
    </submittedName>
</protein>
<name>A0A419T2X8_9FIRM</name>